<dbReference type="FunFam" id="3.40.50.720:FF:000191">
    <property type="entry name" value="Methylglyoxal reductase (NADPH-dependent)"/>
    <property type="match status" value="1"/>
</dbReference>
<reference evidence="4 5" key="1">
    <citation type="journal article" date="2018" name="Front. Microbiol.">
        <title>Genomic and genetic insights into a cosmopolitan fungus, Paecilomyces variotii (Eurotiales).</title>
        <authorList>
            <person name="Urquhart A.S."/>
            <person name="Mondo S.J."/>
            <person name="Makela M.R."/>
            <person name="Hane J.K."/>
            <person name="Wiebenga A."/>
            <person name="He G."/>
            <person name="Mihaltcheva S."/>
            <person name="Pangilinan J."/>
            <person name="Lipzen A."/>
            <person name="Barry K."/>
            <person name="de Vries R.P."/>
            <person name="Grigoriev I.V."/>
            <person name="Idnurm A."/>
        </authorList>
    </citation>
    <scope>NUCLEOTIDE SEQUENCE [LARGE SCALE GENOMIC DNA]</scope>
    <source>
        <strain evidence="4 5">CBS 101075</strain>
    </source>
</reference>
<feature type="domain" description="NAD-dependent epimerase/dehydratase" evidence="3">
    <location>
        <begin position="7"/>
        <end position="264"/>
    </location>
</feature>
<comment type="caution">
    <text evidence="4">The sequence shown here is derived from an EMBL/GenBank/DDBJ whole genome shotgun (WGS) entry which is preliminary data.</text>
</comment>
<sequence>MSAEKKVLVTGASGFVAAHIIQVFLEAGYAVKGTVRSESTAEKVRSTYPKYADKLSFAIVPDMAVPDAFDEAVKGVEGIIHTATPFQIQVEDNERDLLRPAIDGTVNILRSAKKFAPQVRRVVIISSFAAIGDFSKGNRPGYTYTEADWNPMSYEEAAKKETPGALAYCAAKALAERSAWDFIKNEKPNFDLVTLCPPMVYGPNINATTDLSKLNTSSADIYQLMAPGRKPTDEMPKTSFWSWVDVRDVALAHLRAYEIPEAGNQRFFLCNGNFSYQMMCDILRENIPELRDRVPIGKPGSGFGGVELYKTDASKAEKVLGIKFRPLEVPVVDAARSFLELEKKGGKA</sequence>
<proteinExistence type="inferred from homology"/>
<dbReference type="Gene3D" id="3.40.50.720">
    <property type="entry name" value="NAD(P)-binding Rossmann-like Domain"/>
    <property type="match status" value="1"/>
</dbReference>
<organism evidence="4 5">
    <name type="scientific">Byssochlamys spectabilis</name>
    <name type="common">Paecilomyces variotii</name>
    <dbReference type="NCBI Taxonomy" id="264951"/>
    <lineage>
        <taxon>Eukaryota</taxon>
        <taxon>Fungi</taxon>
        <taxon>Dikarya</taxon>
        <taxon>Ascomycota</taxon>
        <taxon>Pezizomycotina</taxon>
        <taxon>Eurotiomycetes</taxon>
        <taxon>Eurotiomycetidae</taxon>
        <taxon>Eurotiales</taxon>
        <taxon>Thermoascaceae</taxon>
        <taxon>Paecilomyces</taxon>
    </lineage>
</organism>
<dbReference type="CDD" id="cd05227">
    <property type="entry name" value="AR_SDR_e"/>
    <property type="match status" value="1"/>
</dbReference>
<dbReference type="PANTHER" id="PTHR10366:SF564">
    <property type="entry name" value="STEROL-4-ALPHA-CARBOXYLATE 3-DEHYDROGENASE, DECARBOXYLATING"/>
    <property type="match status" value="1"/>
</dbReference>
<dbReference type="InterPro" id="IPR001509">
    <property type="entry name" value="Epimerase_deHydtase"/>
</dbReference>
<dbReference type="GeneID" id="39594383"/>
<name>A0A443HJ72_BYSSP</name>
<evidence type="ECO:0000256" key="2">
    <source>
        <dbReference type="ARBA" id="ARBA00023445"/>
    </source>
</evidence>
<keyword evidence="1" id="KW-0560">Oxidoreductase</keyword>
<keyword evidence="5" id="KW-1185">Reference proteome</keyword>
<dbReference type="OrthoDB" id="2735536at2759"/>
<dbReference type="Proteomes" id="UP000283841">
    <property type="component" value="Unassembled WGS sequence"/>
</dbReference>
<dbReference type="InterPro" id="IPR036291">
    <property type="entry name" value="NAD(P)-bd_dom_sf"/>
</dbReference>
<dbReference type="STRING" id="264951.A0A443HJ72"/>
<evidence type="ECO:0000259" key="3">
    <source>
        <dbReference type="Pfam" id="PF01370"/>
    </source>
</evidence>
<dbReference type="Pfam" id="PF01370">
    <property type="entry name" value="Epimerase"/>
    <property type="match status" value="1"/>
</dbReference>
<dbReference type="AlphaFoldDB" id="A0A443HJ72"/>
<dbReference type="InterPro" id="IPR050425">
    <property type="entry name" value="NAD(P)_dehydrat-like"/>
</dbReference>
<dbReference type="RefSeq" id="XP_028481525.1">
    <property type="nucleotide sequence ID" value="XM_028625106.1"/>
</dbReference>
<dbReference type="PANTHER" id="PTHR10366">
    <property type="entry name" value="NAD DEPENDENT EPIMERASE/DEHYDRATASE"/>
    <property type="match status" value="1"/>
</dbReference>
<evidence type="ECO:0000256" key="1">
    <source>
        <dbReference type="ARBA" id="ARBA00023002"/>
    </source>
</evidence>
<dbReference type="SUPFAM" id="SSF51735">
    <property type="entry name" value="NAD(P)-binding Rossmann-fold domains"/>
    <property type="match status" value="1"/>
</dbReference>
<dbReference type="GO" id="GO:0016616">
    <property type="term" value="F:oxidoreductase activity, acting on the CH-OH group of donors, NAD or NADP as acceptor"/>
    <property type="evidence" value="ECO:0007669"/>
    <property type="project" value="TreeGrafter"/>
</dbReference>
<evidence type="ECO:0000313" key="5">
    <source>
        <dbReference type="Proteomes" id="UP000283841"/>
    </source>
</evidence>
<evidence type="ECO:0000313" key="4">
    <source>
        <dbReference type="EMBL" id="RWQ91880.1"/>
    </source>
</evidence>
<dbReference type="VEuPathDB" id="FungiDB:C8Q69DRAFT_109602"/>
<protein>
    <submittedName>
        <fullName evidence="4">Flavonol reductase</fullName>
    </submittedName>
</protein>
<gene>
    <name evidence="4" type="ORF">C8Q69DRAFT_109602</name>
</gene>
<accession>A0A443HJ72</accession>
<dbReference type="EMBL" id="RCNU01000015">
    <property type="protein sequence ID" value="RWQ91880.1"/>
    <property type="molecule type" value="Genomic_DNA"/>
</dbReference>
<comment type="similarity">
    <text evidence="2">Belongs to the NAD(P)-dependent epimerase/dehydratase family. Dihydroflavonol-4-reductase subfamily.</text>
</comment>